<feature type="domain" description="EGF-like" evidence="4">
    <location>
        <begin position="37"/>
        <end position="75"/>
    </location>
</feature>
<dbReference type="Gene3D" id="2.60.120.200">
    <property type="match status" value="1"/>
</dbReference>
<sequence>MNISIKLLLSGIVFNIALTPYCTCCNTGFFGDSCTDSTLICQNLFCINGGTCETNSSTTCLCGATTMPTQGNFCEVTNNLCDNLTCTNDGSLVHLGDTFRCDCQKAQNDCEGITIPTGATCVDAIETYYMICQASLFGKDCQQTIDPDFDIQFYPSASFEGAKITTPFLLGSTAISISFWFKLQKVEGYIFELYESPSLKTKSDTKSIISISTSSVQFNIGDQSQIYHYASDSLTINQWFHMVVTWDGASAGQLNIYINSNKLFDLQNYATNVQLAEYGIIVLGSKFSTLDWYYVDGKKMEGLISKVYLWSTKLTHSDVTNLSIDPTSNHNTNTNSIIVYWGDYTYKTGVSIRRPSSSDIRCIDGFTGPSCETESIDRFCNFPNLNKCLRPLIERWQSLLCHFLILSDLCSLSIDVSEAVSSDSAINVVYKLFGFRFALQRILPSFYILQSSPENITFMVGFSLVDCPIDDKLFQMFGTTLTSQKLDDYLSL</sequence>
<dbReference type="PANTHER" id="PTHR24044:SF420">
    <property type="entry name" value="DELTA AND NOTCH-LIKE EPIDERMAL GROWTH FACTOR-RELATED RECEPTOR ISOFORM X1"/>
    <property type="match status" value="1"/>
</dbReference>
<evidence type="ECO:0000256" key="1">
    <source>
        <dbReference type="ARBA" id="ARBA00023157"/>
    </source>
</evidence>
<gene>
    <name evidence="5" type="ORF">A3Q56_07123</name>
</gene>
<dbReference type="PROSITE" id="PS50026">
    <property type="entry name" value="EGF_3"/>
    <property type="match status" value="1"/>
</dbReference>
<dbReference type="InterPro" id="IPR050906">
    <property type="entry name" value="Notch_signaling"/>
</dbReference>
<evidence type="ECO:0000313" key="6">
    <source>
        <dbReference type="Proteomes" id="UP000078046"/>
    </source>
</evidence>
<dbReference type="InterPro" id="IPR013320">
    <property type="entry name" value="ConA-like_dom_sf"/>
</dbReference>
<dbReference type="AlphaFoldDB" id="A0A177AT29"/>
<keyword evidence="3" id="KW-0732">Signal</keyword>
<dbReference type="PANTHER" id="PTHR24044">
    <property type="entry name" value="NOTCH LIGAND FAMILY MEMBER"/>
    <property type="match status" value="1"/>
</dbReference>
<dbReference type="Pfam" id="PF13385">
    <property type="entry name" value="Laminin_G_3"/>
    <property type="match status" value="1"/>
</dbReference>
<feature type="chain" id="PRO_5008056696" description="EGF-like domain-containing protein" evidence="3">
    <location>
        <begin position="25"/>
        <end position="492"/>
    </location>
</feature>
<comment type="caution">
    <text evidence="5">The sequence shown here is derived from an EMBL/GenBank/DDBJ whole genome shotgun (WGS) entry which is preliminary data.</text>
</comment>
<comment type="caution">
    <text evidence="2">Lacks conserved residue(s) required for the propagation of feature annotation.</text>
</comment>
<protein>
    <recommendedName>
        <fullName evidence="4">EGF-like domain-containing protein</fullName>
    </recommendedName>
</protein>
<feature type="signal peptide" evidence="3">
    <location>
        <begin position="1"/>
        <end position="24"/>
    </location>
</feature>
<keyword evidence="2" id="KW-0245">EGF-like domain</keyword>
<evidence type="ECO:0000313" key="5">
    <source>
        <dbReference type="EMBL" id="OAF65156.1"/>
    </source>
</evidence>
<organism evidence="5 6">
    <name type="scientific">Intoshia linei</name>
    <dbReference type="NCBI Taxonomy" id="1819745"/>
    <lineage>
        <taxon>Eukaryota</taxon>
        <taxon>Metazoa</taxon>
        <taxon>Spiralia</taxon>
        <taxon>Lophotrochozoa</taxon>
        <taxon>Mesozoa</taxon>
        <taxon>Orthonectida</taxon>
        <taxon>Rhopaluridae</taxon>
        <taxon>Intoshia</taxon>
    </lineage>
</organism>
<keyword evidence="1" id="KW-1015">Disulfide bond</keyword>
<keyword evidence="6" id="KW-1185">Reference proteome</keyword>
<reference evidence="5 6" key="1">
    <citation type="submission" date="2016-04" db="EMBL/GenBank/DDBJ databases">
        <title>The genome of Intoshia linei affirms orthonectids as highly simplified spiralians.</title>
        <authorList>
            <person name="Mikhailov K.V."/>
            <person name="Slusarev G.S."/>
            <person name="Nikitin M.A."/>
            <person name="Logacheva M.D."/>
            <person name="Penin A."/>
            <person name="Aleoshin V."/>
            <person name="Panchin Y.V."/>
        </authorList>
    </citation>
    <scope>NUCLEOTIDE SEQUENCE [LARGE SCALE GENOMIC DNA]</scope>
    <source>
        <strain evidence="5">Intl2013</strain>
        <tissue evidence="5">Whole animal</tissue>
    </source>
</reference>
<evidence type="ECO:0000256" key="3">
    <source>
        <dbReference type="SAM" id="SignalP"/>
    </source>
</evidence>
<dbReference type="InterPro" id="IPR000742">
    <property type="entry name" value="EGF"/>
</dbReference>
<accession>A0A177AT29</accession>
<evidence type="ECO:0000259" key="4">
    <source>
        <dbReference type="PROSITE" id="PS50026"/>
    </source>
</evidence>
<dbReference type="Proteomes" id="UP000078046">
    <property type="component" value="Unassembled WGS sequence"/>
</dbReference>
<dbReference type="SUPFAM" id="SSF49899">
    <property type="entry name" value="Concanavalin A-like lectins/glucanases"/>
    <property type="match status" value="1"/>
</dbReference>
<dbReference type="EMBL" id="LWCA01001420">
    <property type="protein sequence ID" value="OAF65156.1"/>
    <property type="molecule type" value="Genomic_DNA"/>
</dbReference>
<dbReference type="GO" id="GO:0005112">
    <property type="term" value="F:Notch binding"/>
    <property type="evidence" value="ECO:0007669"/>
    <property type="project" value="TreeGrafter"/>
</dbReference>
<evidence type="ECO:0000256" key="2">
    <source>
        <dbReference type="PROSITE-ProRule" id="PRU00076"/>
    </source>
</evidence>
<name>A0A177AT29_9BILA</name>
<proteinExistence type="predicted"/>